<dbReference type="PANTHER" id="PTHR10625:SF17">
    <property type="entry name" value="HISTONE DEACETYLASE 8"/>
    <property type="match status" value="1"/>
</dbReference>
<dbReference type="GO" id="GO:0004407">
    <property type="term" value="F:histone deacetylase activity"/>
    <property type="evidence" value="ECO:0007669"/>
    <property type="project" value="TreeGrafter"/>
</dbReference>
<keyword evidence="4" id="KW-0378">Hydrolase</keyword>
<keyword evidence="8" id="KW-1185">Reference proteome</keyword>
<dbReference type="EMBL" id="LJCR01000746">
    <property type="protein sequence ID" value="KPV51862.1"/>
    <property type="molecule type" value="Genomic_DNA"/>
</dbReference>
<dbReference type="GO" id="GO:0016787">
    <property type="term" value="F:hydrolase activity"/>
    <property type="evidence" value="ECO:0007669"/>
    <property type="project" value="UniProtKB-KW"/>
</dbReference>
<keyword evidence="5" id="KW-0862">Zinc</keyword>
<evidence type="ECO:0000256" key="5">
    <source>
        <dbReference type="ARBA" id="ARBA00022833"/>
    </source>
</evidence>
<dbReference type="GO" id="GO:0046872">
    <property type="term" value="F:metal ion binding"/>
    <property type="evidence" value="ECO:0007669"/>
    <property type="project" value="UniProtKB-KW"/>
</dbReference>
<dbReference type="InterPro" id="IPR000286">
    <property type="entry name" value="HDACs"/>
</dbReference>
<dbReference type="InterPro" id="IPR023696">
    <property type="entry name" value="Ureohydrolase_dom_sf"/>
</dbReference>
<evidence type="ECO:0000313" key="7">
    <source>
        <dbReference type="EMBL" id="KPV51862.1"/>
    </source>
</evidence>
<evidence type="ECO:0000256" key="1">
    <source>
        <dbReference type="ARBA" id="ARBA00001947"/>
    </source>
</evidence>
<organism evidence="7 8">
    <name type="scientific">Kouleothrix aurantiaca</name>
    <dbReference type="NCBI Taxonomy" id="186479"/>
    <lineage>
        <taxon>Bacteria</taxon>
        <taxon>Bacillati</taxon>
        <taxon>Chloroflexota</taxon>
        <taxon>Chloroflexia</taxon>
        <taxon>Chloroflexales</taxon>
        <taxon>Roseiflexineae</taxon>
        <taxon>Roseiflexaceae</taxon>
        <taxon>Kouleothrix</taxon>
    </lineage>
</organism>
<dbReference type="InterPro" id="IPR023801">
    <property type="entry name" value="His_deacetylse_dom"/>
</dbReference>
<dbReference type="PANTHER" id="PTHR10625">
    <property type="entry name" value="HISTONE DEACETYLASE HDAC1-RELATED"/>
    <property type="match status" value="1"/>
</dbReference>
<name>A0A0P9HBP9_9CHLR</name>
<dbReference type="Gene3D" id="3.40.800.20">
    <property type="entry name" value="Histone deacetylase domain"/>
    <property type="match status" value="1"/>
</dbReference>
<dbReference type="SUPFAM" id="SSF52768">
    <property type="entry name" value="Arginase/deacetylase"/>
    <property type="match status" value="1"/>
</dbReference>
<evidence type="ECO:0000256" key="2">
    <source>
        <dbReference type="ARBA" id="ARBA00005947"/>
    </source>
</evidence>
<dbReference type="Pfam" id="PF00850">
    <property type="entry name" value="Hist_deacetyl"/>
    <property type="match status" value="1"/>
</dbReference>
<dbReference type="CDD" id="cd10001">
    <property type="entry name" value="HDAC_classII_APAH"/>
    <property type="match status" value="1"/>
</dbReference>
<protein>
    <submittedName>
        <fullName evidence="7">Histone deacetylase</fullName>
    </submittedName>
</protein>
<dbReference type="InterPro" id="IPR037138">
    <property type="entry name" value="His_deacetylse_dom_sf"/>
</dbReference>
<sequence length="343" mass="36089">MITIASPEHAQHRAPHEFLDGRLIPPYESPERAEIILAAVERAGLGPIVRPRAFGDAPLHAVHAPDFLGYLEHAYGRWVAAGGDPAAVLPSTLAVRWMDRRCLHPLVAPGYYSFDLSAPIVAGTYRAARASADIALTGAALLLEGEPLAFALCRPPGHNAGSDMYGGYCYLNNAAIAAEQLVRSGAARVAILDIDFHHGNGTQQIFYGRDDVLFVSIHADPAREYPYFGGYADERGTGAGTGFNLNLPLEAGVDDARYLAVLDQALAAIQAFGPRFLVLSAGFDTFGGDPIGDFALAAAAYPAIGRRIAALGLPTLVVQEGGYAVAALGENAASLLRGMAAEA</sequence>
<dbReference type="PATRIC" id="fig|186479.3.peg.10012"/>
<gene>
    <name evidence="7" type="ORF">SE17_18815</name>
</gene>
<reference evidence="7 8" key="1">
    <citation type="submission" date="2015-09" db="EMBL/GenBank/DDBJ databases">
        <title>Draft genome sequence of Kouleothrix aurantiaca JCM 19913.</title>
        <authorList>
            <person name="Hemp J."/>
        </authorList>
    </citation>
    <scope>NUCLEOTIDE SEQUENCE [LARGE SCALE GENOMIC DNA]</scope>
    <source>
        <strain evidence="7 8">COM-B</strain>
    </source>
</reference>
<dbReference type="GO" id="GO:0040029">
    <property type="term" value="P:epigenetic regulation of gene expression"/>
    <property type="evidence" value="ECO:0007669"/>
    <property type="project" value="TreeGrafter"/>
</dbReference>
<comment type="similarity">
    <text evidence="2">Belongs to the histone deacetylase family.</text>
</comment>
<proteinExistence type="inferred from homology"/>
<keyword evidence="3" id="KW-0479">Metal-binding</keyword>
<comment type="cofactor">
    <cofactor evidence="1">
        <name>Zn(2+)</name>
        <dbReference type="ChEBI" id="CHEBI:29105"/>
    </cofactor>
</comment>
<dbReference type="PRINTS" id="PR01270">
    <property type="entry name" value="HDASUPER"/>
</dbReference>
<comment type="caution">
    <text evidence="7">The sequence shown here is derived from an EMBL/GenBank/DDBJ whole genome shotgun (WGS) entry which is preliminary data.</text>
</comment>
<evidence type="ECO:0000313" key="8">
    <source>
        <dbReference type="Proteomes" id="UP000050509"/>
    </source>
</evidence>
<evidence type="ECO:0000256" key="3">
    <source>
        <dbReference type="ARBA" id="ARBA00022723"/>
    </source>
</evidence>
<evidence type="ECO:0000259" key="6">
    <source>
        <dbReference type="Pfam" id="PF00850"/>
    </source>
</evidence>
<dbReference type="Proteomes" id="UP000050509">
    <property type="component" value="Unassembled WGS sequence"/>
</dbReference>
<evidence type="ECO:0000256" key="4">
    <source>
        <dbReference type="ARBA" id="ARBA00022801"/>
    </source>
</evidence>
<dbReference type="AlphaFoldDB" id="A0A0P9HBP9"/>
<accession>A0A0P9HBP9</accession>
<feature type="domain" description="Histone deacetylase" evidence="6">
    <location>
        <begin position="28"/>
        <end position="338"/>
    </location>
</feature>